<name>A0A6C0JZG5_9ZZZZ</name>
<accession>A0A6C0JZG5</accession>
<dbReference type="EMBL" id="MN740705">
    <property type="protein sequence ID" value="QHU09164.1"/>
    <property type="molecule type" value="Genomic_DNA"/>
</dbReference>
<reference evidence="1" key="1">
    <citation type="journal article" date="2020" name="Nature">
        <title>Giant virus diversity and host interactions through global metagenomics.</title>
        <authorList>
            <person name="Schulz F."/>
            <person name="Roux S."/>
            <person name="Paez-Espino D."/>
            <person name="Jungbluth S."/>
            <person name="Walsh D.A."/>
            <person name="Denef V.J."/>
            <person name="McMahon K.D."/>
            <person name="Konstantinidis K.T."/>
            <person name="Eloe-Fadrosh E.A."/>
            <person name="Kyrpides N.C."/>
            <person name="Woyke T."/>
        </authorList>
    </citation>
    <scope>NUCLEOTIDE SEQUENCE</scope>
    <source>
        <strain evidence="1">GVMAG-S-1074260-58</strain>
    </source>
</reference>
<proteinExistence type="predicted"/>
<evidence type="ECO:0000313" key="1">
    <source>
        <dbReference type="EMBL" id="QHU09164.1"/>
    </source>
</evidence>
<organism evidence="1">
    <name type="scientific">viral metagenome</name>
    <dbReference type="NCBI Taxonomy" id="1070528"/>
    <lineage>
        <taxon>unclassified sequences</taxon>
        <taxon>metagenomes</taxon>
        <taxon>organismal metagenomes</taxon>
    </lineage>
</organism>
<protein>
    <submittedName>
        <fullName evidence="1">Uncharacterized protein</fullName>
    </submittedName>
</protein>
<sequence length="37" mass="4265">MHGTYTTYQKIHPYEPFYGDGTSDIHLNILSLQHTGK</sequence>
<dbReference type="AlphaFoldDB" id="A0A6C0JZG5"/>